<evidence type="ECO:0000313" key="4">
    <source>
        <dbReference type="Proteomes" id="UP000247099"/>
    </source>
</evidence>
<dbReference type="InterPro" id="IPR007372">
    <property type="entry name" value="Lipid/polyisoprenoid-bd_YceI"/>
</dbReference>
<keyword evidence="1" id="KW-0732">Signal</keyword>
<protein>
    <recommendedName>
        <fullName evidence="2">Lipid/polyisoprenoid-binding YceI-like domain-containing protein</fullName>
    </recommendedName>
</protein>
<dbReference type="SUPFAM" id="SSF101874">
    <property type="entry name" value="YceI-like"/>
    <property type="match status" value="1"/>
</dbReference>
<dbReference type="EMBL" id="QHJQ01000008">
    <property type="protein sequence ID" value="PXA03564.1"/>
    <property type="molecule type" value="Genomic_DNA"/>
</dbReference>
<proteinExistence type="predicted"/>
<name>A0A317ZDX3_9BACT</name>
<feature type="domain" description="Lipid/polyisoprenoid-binding YceI-like" evidence="2">
    <location>
        <begin position="101"/>
        <end position="206"/>
    </location>
</feature>
<gene>
    <name evidence="3" type="ORF">DDZ13_11325</name>
</gene>
<dbReference type="Pfam" id="PF04264">
    <property type="entry name" value="YceI"/>
    <property type="match status" value="1"/>
</dbReference>
<keyword evidence="4" id="KW-1185">Reference proteome</keyword>
<accession>A0A317ZDX3</accession>
<dbReference type="Proteomes" id="UP000247099">
    <property type="component" value="Unassembled WGS sequence"/>
</dbReference>
<dbReference type="InParanoid" id="A0A317ZDX3"/>
<dbReference type="RefSeq" id="WP_110131564.1">
    <property type="nucleotide sequence ID" value="NZ_QHJQ01000008.1"/>
</dbReference>
<dbReference type="OrthoDB" id="1121590at2"/>
<evidence type="ECO:0000256" key="1">
    <source>
        <dbReference type="SAM" id="SignalP"/>
    </source>
</evidence>
<organism evidence="3 4">
    <name type="scientific">Coraliomargarita sinensis</name>
    <dbReference type="NCBI Taxonomy" id="2174842"/>
    <lineage>
        <taxon>Bacteria</taxon>
        <taxon>Pseudomonadati</taxon>
        <taxon>Verrucomicrobiota</taxon>
        <taxon>Opitutia</taxon>
        <taxon>Puniceicoccales</taxon>
        <taxon>Coraliomargaritaceae</taxon>
        <taxon>Coraliomargarita</taxon>
    </lineage>
</organism>
<comment type="caution">
    <text evidence="3">The sequence shown here is derived from an EMBL/GenBank/DDBJ whole genome shotgun (WGS) entry which is preliminary data.</text>
</comment>
<reference evidence="3 4" key="1">
    <citation type="submission" date="2018-05" db="EMBL/GenBank/DDBJ databases">
        <title>Coraliomargarita sinensis sp. nov., isolated from a marine solar saltern.</title>
        <authorList>
            <person name="Zhou L.Y."/>
        </authorList>
    </citation>
    <scope>NUCLEOTIDE SEQUENCE [LARGE SCALE GENOMIC DNA]</scope>
    <source>
        <strain evidence="3 4">WN38</strain>
    </source>
</reference>
<dbReference type="AlphaFoldDB" id="A0A317ZDX3"/>
<sequence>MKAWINRSMLLAAAFLCAGAVWAQGQAADTEGDFIYRLKKAPAEVSVRGTSTIGHWDCSQNSIDGLARINVSAKALRESLAVLLKGEPKSPSLNEMWKDLESQVRVAVDANNFTCDNKRMKRDLEEVIQADKYPSINFWFSKIVGEGTIESDKHGAYLILKVEGDLLFGGQRRKTRHTAEIRLSEKNLIEVKGKLDLEMTDFGIKPPTALFGLIRANNNFQVDYWIKIKAEDCAIVFEDGSRRL</sequence>
<dbReference type="InterPro" id="IPR036761">
    <property type="entry name" value="TTHA0802/YceI-like_sf"/>
</dbReference>
<dbReference type="Gene3D" id="2.40.128.110">
    <property type="entry name" value="Lipid/polyisoprenoid-binding, YceI-like"/>
    <property type="match status" value="1"/>
</dbReference>
<evidence type="ECO:0000259" key="2">
    <source>
        <dbReference type="Pfam" id="PF04264"/>
    </source>
</evidence>
<evidence type="ECO:0000313" key="3">
    <source>
        <dbReference type="EMBL" id="PXA03564.1"/>
    </source>
</evidence>
<feature type="chain" id="PRO_5016389910" description="Lipid/polyisoprenoid-binding YceI-like domain-containing protein" evidence="1">
    <location>
        <begin position="24"/>
        <end position="244"/>
    </location>
</feature>
<feature type="signal peptide" evidence="1">
    <location>
        <begin position="1"/>
        <end position="23"/>
    </location>
</feature>